<evidence type="ECO:0000313" key="2">
    <source>
        <dbReference type="EMBL" id="RNA34876.1"/>
    </source>
</evidence>
<dbReference type="Proteomes" id="UP000276133">
    <property type="component" value="Unassembled WGS sequence"/>
</dbReference>
<name>A0A3M7SGL3_BRAPC</name>
<keyword evidence="1" id="KW-0812">Transmembrane</keyword>
<keyword evidence="1" id="KW-0472">Membrane</keyword>
<comment type="caution">
    <text evidence="2">The sequence shown here is derived from an EMBL/GenBank/DDBJ whole genome shotgun (WGS) entry which is preliminary data.</text>
</comment>
<evidence type="ECO:0000313" key="3">
    <source>
        <dbReference type="Proteomes" id="UP000276133"/>
    </source>
</evidence>
<evidence type="ECO:0000256" key="1">
    <source>
        <dbReference type="SAM" id="Phobius"/>
    </source>
</evidence>
<reference evidence="2 3" key="1">
    <citation type="journal article" date="2018" name="Sci. Rep.">
        <title>Genomic signatures of local adaptation to the degree of environmental predictability in rotifers.</title>
        <authorList>
            <person name="Franch-Gras L."/>
            <person name="Hahn C."/>
            <person name="Garcia-Roger E.M."/>
            <person name="Carmona M.J."/>
            <person name="Serra M."/>
            <person name="Gomez A."/>
        </authorList>
    </citation>
    <scope>NUCLEOTIDE SEQUENCE [LARGE SCALE GENOMIC DNA]</scope>
    <source>
        <strain evidence="2">HYR1</strain>
    </source>
</reference>
<sequence>MIFIFLLLQKFYKKKKIIEVDITLLLEKFCYEIEEFNLIIWIPEKRTCTQNPKMHMGLLCPFFIMCLAVLIAAILIVPANSPLALPCAHRHVSKKKDTIMKFEIFLRIKASICAYY</sequence>
<dbReference type="EMBL" id="REGN01001402">
    <property type="protein sequence ID" value="RNA34876.1"/>
    <property type="molecule type" value="Genomic_DNA"/>
</dbReference>
<feature type="transmembrane region" description="Helical" evidence="1">
    <location>
        <begin position="56"/>
        <end position="77"/>
    </location>
</feature>
<dbReference type="AlphaFoldDB" id="A0A3M7SGL3"/>
<protein>
    <submittedName>
        <fullName evidence="2">Uncharacterized protein</fullName>
    </submittedName>
</protein>
<accession>A0A3M7SGL3</accession>
<proteinExistence type="predicted"/>
<gene>
    <name evidence="2" type="ORF">BpHYR1_024632</name>
</gene>
<organism evidence="2 3">
    <name type="scientific">Brachionus plicatilis</name>
    <name type="common">Marine rotifer</name>
    <name type="synonym">Brachionus muelleri</name>
    <dbReference type="NCBI Taxonomy" id="10195"/>
    <lineage>
        <taxon>Eukaryota</taxon>
        <taxon>Metazoa</taxon>
        <taxon>Spiralia</taxon>
        <taxon>Gnathifera</taxon>
        <taxon>Rotifera</taxon>
        <taxon>Eurotatoria</taxon>
        <taxon>Monogononta</taxon>
        <taxon>Pseudotrocha</taxon>
        <taxon>Ploima</taxon>
        <taxon>Brachionidae</taxon>
        <taxon>Brachionus</taxon>
    </lineage>
</organism>
<keyword evidence="3" id="KW-1185">Reference proteome</keyword>
<keyword evidence="1" id="KW-1133">Transmembrane helix</keyword>